<dbReference type="GeneID" id="72184587"/>
<dbReference type="RefSeq" id="WP_248651519.1">
    <property type="nucleotide sequence ID" value="NZ_CP096659.1"/>
</dbReference>
<evidence type="ECO:0000313" key="2">
    <source>
        <dbReference type="Proteomes" id="UP000830729"/>
    </source>
</evidence>
<dbReference type="AlphaFoldDB" id="A0A8U0HXA9"/>
<name>A0A8U0HXA9_9EURY</name>
<sequence>MATEPCEGCGEQVKIAGGIANLWTLDHDATGGMTLEFDADGSEHFLCFDCIDDLPDDPRAEDVDALGEP</sequence>
<proteinExistence type="predicted"/>
<evidence type="ECO:0008006" key="3">
    <source>
        <dbReference type="Google" id="ProtNLM"/>
    </source>
</evidence>
<dbReference type="Pfam" id="PF24442">
    <property type="entry name" value="DUF7561"/>
    <property type="match status" value="1"/>
</dbReference>
<keyword evidence="2" id="KW-1185">Reference proteome</keyword>
<gene>
    <name evidence="1" type="ORF">M0R89_05270</name>
</gene>
<dbReference type="InterPro" id="IPR055983">
    <property type="entry name" value="DUF7561"/>
</dbReference>
<evidence type="ECO:0000313" key="1">
    <source>
        <dbReference type="EMBL" id="UPV75479.1"/>
    </source>
</evidence>
<accession>A0A8U0HXA9</accession>
<dbReference type="EMBL" id="CP096659">
    <property type="protein sequence ID" value="UPV75479.1"/>
    <property type="molecule type" value="Genomic_DNA"/>
</dbReference>
<organism evidence="1 2">
    <name type="scientific">Halorussus limi</name>
    <dbReference type="NCBI Taxonomy" id="2938695"/>
    <lineage>
        <taxon>Archaea</taxon>
        <taxon>Methanobacteriati</taxon>
        <taxon>Methanobacteriota</taxon>
        <taxon>Stenosarchaea group</taxon>
        <taxon>Halobacteria</taxon>
        <taxon>Halobacteriales</taxon>
        <taxon>Haladaptataceae</taxon>
        <taxon>Halorussus</taxon>
    </lineage>
</organism>
<dbReference type="KEGG" id="halx:M0R89_05270"/>
<dbReference type="Proteomes" id="UP000830729">
    <property type="component" value="Chromosome"/>
</dbReference>
<protein>
    <recommendedName>
        <fullName evidence="3">Small CPxCG-related zinc finger protein</fullName>
    </recommendedName>
</protein>
<reference evidence="1 2" key="1">
    <citation type="submission" date="2022-04" db="EMBL/GenBank/DDBJ databases">
        <title>Diverse halophilic archaea isolated from saline environments.</title>
        <authorList>
            <person name="Cui H.-L."/>
        </authorList>
    </citation>
    <scope>NUCLEOTIDE SEQUENCE [LARGE SCALE GENOMIC DNA]</scope>
    <source>
        <strain evidence="1 2">XZYJT49</strain>
    </source>
</reference>